<evidence type="ECO:0000259" key="5">
    <source>
        <dbReference type="PROSITE" id="PS50932"/>
    </source>
</evidence>
<evidence type="ECO:0000256" key="2">
    <source>
        <dbReference type="ARBA" id="ARBA00023015"/>
    </source>
</evidence>
<keyword evidence="4" id="KW-0804">Transcription</keyword>
<sequence>MTSQTDNPGRTRKRPATIVDVAQVAGVAIGTVSRHLNGQPVRAANRDQIERAITALGYRRNSTAVAMKTDTTHIVGFFVPSLGEFHAAMLEQLSRKMRLSGRAVLSFCHDLQPSSIREGLEFFASHRVDALVLDGEEAIRNDLMPYIDEGLTVVLYDNDIPGLPVDRVFADNRKASARIVSHLLDLGHTRVATLHGNPRDSAGRERLAGYHDAFAAHSLTPDPSLIVDCQWREIRGYEAMRELLAMPTPPTAVFSANYNMTLGLLTYLREVGVQIPRDLSVVGFDDVPALRLHNPAVTAVGQPISEMAEAIASIIDTRLANPAAMGRHDVRIDCSIILRDSARRIR</sequence>
<keyword evidence="3" id="KW-0238">DNA-binding</keyword>
<evidence type="ECO:0000313" key="7">
    <source>
        <dbReference type="Proteomes" id="UP001156691"/>
    </source>
</evidence>
<protein>
    <submittedName>
        <fullName evidence="6">LacI family transcriptional regulator</fullName>
    </submittedName>
</protein>
<organism evidence="6 7">
    <name type="scientific">Devosia nitrariae</name>
    <dbReference type="NCBI Taxonomy" id="2071872"/>
    <lineage>
        <taxon>Bacteria</taxon>
        <taxon>Pseudomonadati</taxon>
        <taxon>Pseudomonadota</taxon>
        <taxon>Alphaproteobacteria</taxon>
        <taxon>Hyphomicrobiales</taxon>
        <taxon>Devosiaceae</taxon>
        <taxon>Devosia</taxon>
    </lineage>
</organism>
<dbReference type="SUPFAM" id="SSF53822">
    <property type="entry name" value="Periplasmic binding protein-like I"/>
    <property type="match status" value="1"/>
</dbReference>
<evidence type="ECO:0000256" key="4">
    <source>
        <dbReference type="ARBA" id="ARBA00023163"/>
    </source>
</evidence>
<feature type="domain" description="HTH lacI-type" evidence="5">
    <location>
        <begin position="16"/>
        <end position="69"/>
    </location>
</feature>
<comment type="caution">
    <text evidence="6">The sequence shown here is derived from an EMBL/GenBank/DDBJ whole genome shotgun (WGS) entry which is preliminary data.</text>
</comment>
<keyword evidence="2" id="KW-0805">Transcription regulation</keyword>
<proteinExistence type="predicted"/>
<dbReference type="InterPro" id="IPR000843">
    <property type="entry name" value="HTH_LacI"/>
</dbReference>
<keyword evidence="7" id="KW-1185">Reference proteome</keyword>
<dbReference type="PANTHER" id="PTHR30146:SF148">
    <property type="entry name" value="HTH-TYPE TRANSCRIPTIONAL REPRESSOR PURR-RELATED"/>
    <property type="match status" value="1"/>
</dbReference>
<dbReference type="Gene3D" id="3.40.50.2300">
    <property type="match status" value="2"/>
</dbReference>
<accession>A0ABQ5W9H9</accession>
<dbReference type="SUPFAM" id="SSF47413">
    <property type="entry name" value="lambda repressor-like DNA-binding domains"/>
    <property type="match status" value="1"/>
</dbReference>
<dbReference type="CDD" id="cd01392">
    <property type="entry name" value="HTH_LacI"/>
    <property type="match status" value="1"/>
</dbReference>
<dbReference type="EMBL" id="BSNS01000020">
    <property type="protein sequence ID" value="GLQ56444.1"/>
    <property type="molecule type" value="Genomic_DNA"/>
</dbReference>
<dbReference type="SMART" id="SM00354">
    <property type="entry name" value="HTH_LACI"/>
    <property type="match status" value="1"/>
</dbReference>
<name>A0ABQ5W9H9_9HYPH</name>
<dbReference type="CDD" id="cd06267">
    <property type="entry name" value="PBP1_LacI_sugar_binding-like"/>
    <property type="match status" value="1"/>
</dbReference>
<dbReference type="InterPro" id="IPR046335">
    <property type="entry name" value="LacI/GalR-like_sensor"/>
</dbReference>
<dbReference type="PROSITE" id="PS50932">
    <property type="entry name" value="HTH_LACI_2"/>
    <property type="match status" value="1"/>
</dbReference>
<dbReference type="PANTHER" id="PTHR30146">
    <property type="entry name" value="LACI-RELATED TRANSCRIPTIONAL REPRESSOR"/>
    <property type="match status" value="1"/>
</dbReference>
<reference evidence="7" key="1">
    <citation type="journal article" date="2019" name="Int. J. Syst. Evol. Microbiol.">
        <title>The Global Catalogue of Microorganisms (GCM) 10K type strain sequencing project: providing services to taxonomists for standard genome sequencing and annotation.</title>
        <authorList>
            <consortium name="The Broad Institute Genomics Platform"/>
            <consortium name="The Broad Institute Genome Sequencing Center for Infectious Disease"/>
            <person name="Wu L."/>
            <person name="Ma J."/>
        </authorList>
    </citation>
    <scope>NUCLEOTIDE SEQUENCE [LARGE SCALE GENOMIC DNA]</scope>
    <source>
        <strain evidence="7">NBRC 112416</strain>
    </source>
</reference>
<dbReference type="Pfam" id="PF00356">
    <property type="entry name" value="LacI"/>
    <property type="match status" value="1"/>
</dbReference>
<dbReference type="InterPro" id="IPR028082">
    <property type="entry name" value="Peripla_BP_I"/>
</dbReference>
<dbReference type="Pfam" id="PF13377">
    <property type="entry name" value="Peripla_BP_3"/>
    <property type="match status" value="1"/>
</dbReference>
<dbReference type="RefSeq" id="WP_284341851.1">
    <property type="nucleotide sequence ID" value="NZ_BSNS01000020.1"/>
</dbReference>
<dbReference type="Gene3D" id="1.10.260.40">
    <property type="entry name" value="lambda repressor-like DNA-binding domains"/>
    <property type="match status" value="1"/>
</dbReference>
<dbReference type="Proteomes" id="UP001156691">
    <property type="component" value="Unassembled WGS sequence"/>
</dbReference>
<evidence type="ECO:0000256" key="3">
    <source>
        <dbReference type="ARBA" id="ARBA00023125"/>
    </source>
</evidence>
<gene>
    <name evidence="6" type="ORF">GCM10010862_37030</name>
</gene>
<keyword evidence="1" id="KW-0678">Repressor</keyword>
<dbReference type="InterPro" id="IPR010982">
    <property type="entry name" value="Lambda_DNA-bd_dom_sf"/>
</dbReference>
<evidence type="ECO:0000313" key="6">
    <source>
        <dbReference type="EMBL" id="GLQ56444.1"/>
    </source>
</evidence>
<evidence type="ECO:0000256" key="1">
    <source>
        <dbReference type="ARBA" id="ARBA00022491"/>
    </source>
</evidence>